<evidence type="ECO:0000313" key="4">
    <source>
        <dbReference type="Proteomes" id="UP000030655"/>
    </source>
</evidence>
<sequence>MYLLTILSAISCNLSGEYHGRIKKDGHEKIIISDVKQNCKPKLSGKLDGEKKTFKSQELEYEMKENMLYITLPEMLKDAEDLQVTLSSDDGKKTISIPKEAPQNPELPVHGQSAKEKSSSKSSSSSKDGKNKETTKDKESSSSDKNKDNGIASFGIPIFGVLLAYFFIF</sequence>
<reference evidence="4" key="1">
    <citation type="submission" date="2013-02" db="EMBL/GenBank/DDBJ databases">
        <authorList>
            <consortium name="The Broad Institute Genome Sequencing Platform"/>
            <person name="Cuomo C."/>
            <person name="Becnel J."/>
            <person name="Sanscrainte N."/>
            <person name="Walker B."/>
            <person name="Young S.K."/>
            <person name="Zeng Q."/>
            <person name="Gargeya S."/>
            <person name="Fitzgerald M."/>
            <person name="Haas B."/>
            <person name="Abouelleil A."/>
            <person name="Alvarado L."/>
            <person name="Arachchi H.M."/>
            <person name="Berlin A.M."/>
            <person name="Chapman S.B."/>
            <person name="Dewar J."/>
            <person name="Goldberg J."/>
            <person name="Griggs A."/>
            <person name="Gujja S."/>
            <person name="Hansen M."/>
            <person name="Howarth C."/>
            <person name="Imamovic A."/>
            <person name="Larimer J."/>
            <person name="McCowan C."/>
            <person name="Murphy C."/>
            <person name="Neiman D."/>
            <person name="Pearson M."/>
            <person name="Priest M."/>
            <person name="Roberts A."/>
            <person name="Saif S."/>
            <person name="Shea T."/>
            <person name="Sisk P."/>
            <person name="Sykes S."/>
            <person name="Wortman J."/>
            <person name="Nusbaum C."/>
            <person name="Birren B."/>
        </authorList>
    </citation>
    <scope>NUCLEOTIDE SEQUENCE [LARGE SCALE GENOMIC DNA]</scope>
    <source>
        <strain evidence="4">PRA339</strain>
    </source>
</reference>
<dbReference type="VEuPathDB" id="MicrosporidiaDB:H312_03449"/>
<evidence type="ECO:0000313" key="3">
    <source>
        <dbReference type="EMBL" id="KCZ79166.1"/>
    </source>
</evidence>
<protein>
    <recommendedName>
        <fullName evidence="5">SHSP domain-containing protein</fullName>
    </recommendedName>
</protein>
<gene>
    <name evidence="3" type="ORF">H312_03449</name>
</gene>
<keyword evidence="2" id="KW-1133">Transmembrane helix</keyword>
<organism evidence="3 4">
    <name type="scientific">Anncaliia algerae PRA339</name>
    <dbReference type="NCBI Taxonomy" id="1288291"/>
    <lineage>
        <taxon>Eukaryota</taxon>
        <taxon>Fungi</taxon>
        <taxon>Fungi incertae sedis</taxon>
        <taxon>Microsporidia</taxon>
        <taxon>Tubulinosematoidea</taxon>
        <taxon>Tubulinosematidae</taxon>
        <taxon>Anncaliia</taxon>
    </lineage>
</organism>
<evidence type="ECO:0008006" key="5">
    <source>
        <dbReference type="Google" id="ProtNLM"/>
    </source>
</evidence>
<keyword evidence="2" id="KW-0812">Transmembrane</keyword>
<proteinExistence type="predicted"/>
<evidence type="ECO:0000256" key="1">
    <source>
        <dbReference type="SAM" id="MobiDB-lite"/>
    </source>
</evidence>
<accession>A0A059EWT1</accession>
<reference evidence="3 4" key="2">
    <citation type="submission" date="2014-03" db="EMBL/GenBank/DDBJ databases">
        <title>The Genome Sequence of Anncaliia algerae insect isolate PRA339.</title>
        <authorList>
            <consortium name="The Broad Institute Genome Sequencing Platform"/>
            <consortium name="The Broad Institute Genome Sequencing Center for Infectious Disease"/>
            <person name="Cuomo C."/>
            <person name="Becnel J."/>
            <person name="Sanscrainte N."/>
            <person name="Walker B."/>
            <person name="Young S.K."/>
            <person name="Zeng Q."/>
            <person name="Gargeya S."/>
            <person name="Fitzgerald M."/>
            <person name="Haas B."/>
            <person name="Abouelleil A."/>
            <person name="Alvarado L."/>
            <person name="Arachchi H.M."/>
            <person name="Berlin A.M."/>
            <person name="Chapman S.B."/>
            <person name="Dewar J."/>
            <person name="Goldberg J."/>
            <person name="Griggs A."/>
            <person name="Gujja S."/>
            <person name="Hansen M."/>
            <person name="Howarth C."/>
            <person name="Imamovic A."/>
            <person name="Larimer J."/>
            <person name="McCowan C."/>
            <person name="Murphy C."/>
            <person name="Neiman D."/>
            <person name="Pearson M."/>
            <person name="Priest M."/>
            <person name="Roberts A."/>
            <person name="Saif S."/>
            <person name="Shea T."/>
            <person name="Sisk P."/>
            <person name="Sykes S."/>
            <person name="Wortman J."/>
            <person name="Nusbaum C."/>
            <person name="Birren B."/>
        </authorList>
    </citation>
    <scope>NUCLEOTIDE SEQUENCE [LARGE SCALE GENOMIC DNA]</scope>
    <source>
        <strain evidence="3 4">PRA339</strain>
    </source>
</reference>
<feature type="transmembrane region" description="Helical" evidence="2">
    <location>
        <begin position="150"/>
        <end position="168"/>
    </location>
</feature>
<dbReference type="Proteomes" id="UP000030655">
    <property type="component" value="Unassembled WGS sequence"/>
</dbReference>
<evidence type="ECO:0000256" key="2">
    <source>
        <dbReference type="SAM" id="Phobius"/>
    </source>
</evidence>
<dbReference type="AlphaFoldDB" id="A0A059EWT1"/>
<dbReference type="EMBL" id="KK365339">
    <property type="protein sequence ID" value="KCZ79166.1"/>
    <property type="molecule type" value="Genomic_DNA"/>
</dbReference>
<keyword evidence="2" id="KW-0472">Membrane</keyword>
<name>A0A059EWT1_9MICR</name>
<dbReference type="HOGENOM" id="CLU_1578119_0_0_1"/>
<keyword evidence="4" id="KW-1185">Reference proteome</keyword>
<feature type="compositionally biased region" description="Basic and acidic residues" evidence="1">
    <location>
        <begin position="127"/>
        <end position="148"/>
    </location>
</feature>
<feature type="region of interest" description="Disordered" evidence="1">
    <location>
        <begin position="89"/>
        <end position="152"/>
    </location>
</feature>